<dbReference type="Pfam" id="PF04500">
    <property type="entry name" value="FLYWCH"/>
    <property type="match status" value="2"/>
</dbReference>
<dbReference type="EMBL" id="JBEUOH010000011">
    <property type="protein sequence ID" value="KAL0881436.1"/>
    <property type="molecule type" value="Genomic_DNA"/>
</dbReference>
<comment type="caution">
    <text evidence="5">The sequence shown here is derived from an EMBL/GenBank/DDBJ whole genome shotgun (WGS) entry which is preliminary data.</text>
</comment>
<evidence type="ECO:0000256" key="3">
    <source>
        <dbReference type="ARBA" id="ARBA00022833"/>
    </source>
</evidence>
<evidence type="ECO:0000313" key="5">
    <source>
        <dbReference type="EMBL" id="KAL0881436.1"/>
    </source>
</evidence>
<dbReference type="Gene3D" id="2.20.25.240">
    <property type="match status" value="3"/>
</dbReference>
<evidence type="ECO:0000256" key="1">
    <source>
        <dbReference type="ARBA" id="ARBA00022723"/>
    </source>
</evidence>
<proteinExistence type="predicted"/>
<reference evidence="5 6" key="1">
    <citation type="submission" date="2024-06" db="EMBL/GenBank/DDBJ databases">
        <title>A chromosome-level genome assembly of beet webworm, Loxostege sticticalis.</title>
        <authorList>
            <person name="Zhang Y."/>
        </authorList>
    </citation>
    <scope>NUCLEOTIDE SEQUENCE [LARGE SCALE GENOMIC DNA]</scope>
    <source>
        <strain evidence="5">AQ026</strain>
        <tissue evidence="5">Whole body</tissue>
    </source>
</reference>
<name>A0ABR3HXZ3_LOXSC</name>
<keyword evidence="3" id="KW-0862">Zinc</keyword>
<organism evidence="5 6">
    <name type="scientific">Loxostege sticticalis</name>
    <name type="common">Beet webworm moth</name>
    <dbReference type="NCBI Taxonomy" id="481309"/>
    <lineage>
        <taxon>Eukaryota</taxon>
        <taxon>Metazoa</taxon>
        <taxon>Ecdysozoa</taxon>
        <taxon>Arthropoda</taxon>
        <taxon>Hexapoda</taxon>
        <taxon>Insecta</taxon>
        <taxon>Pterygota</taxon>
        <taxon>Neoptera</taxon>
        <taxon>Endopterygota</taxon>
        <taxon>Lepidoptera</taxon>
        <taxon>Glossata</taxon>
        <taxon>Ditrysia</taxon>
        <taxon>Pyraloidea</taxon>
        <taxon>Crambidae</taxon>
        <taxon>Pyraustinae</taxon>
        <taxon>Loxostege</taxon>
    </lineage>
</organism>
<dbReference type="Proteomes" id="UP001549920">
    <property type="component" value="Unassembled WGS sequence"/>
</dbReference>
<feature type="domain" description="FLYWCH-type" evidence="4">
    <location>
        <begin position="200"/>
        <end position="261"/>
    </location>
</feature>
<keyword evidence="2" id="KW-0863">Zinc-finger</keyword>
<keyword evidence="6" id="KW-1185">Reference proteome</keyword>
<evidence type="ECO:0000259" key="4">
    <source>
        <dbReference type="Pfam" id="PF04500"/>
    </source>
</evidence>
<dbReference type="InterPro" id="IPR007588">
    <property type="entry name" value="Znf_FLYWCH"/>
</dbReference>
<accession>A0ABR3HXZ3</accession>
<keyword evidence="1" id="KW-0479">Metal-binding</keyword>
<sequence>MCCVPAKFITTIRNTQLLLLDDYTFYKTVPIARDSRRYSCTNKDCRSYVHVTNDNVIVTVCVKHNHPPTKFVKLEDGRYVKAEKYDDGLCCASLTKTNLGQAQFIWTVRDTKLLLLDKYTFYKGGSVSKRGVRYVCTHNKPRCKSSVLVDKDGMIASAYLNHTHPPPNYIQMGDGRYAKPDMRSCRRFTEYATNLGKATFITTGRGTTKLVFDDNSFFKSGKELIDGSRRYTCSKYPYGCKAVIHVDKDNIIVSYRDTHNHDQVIS</sequence>
<evidence type="ECO:0000313" key="6">
    <source>
        <dbReference type="Proteomes" id="UP001549920"/>
    </source>
</evidence>
<gene>
    <name evidence="5" type="ORF">ABMA27_001300</name>
</gene>
<protein>
    <recommendedName>
        <fullName evidence="4">FLYWCH-type domain-containing protein</fullName>
    </recommendedName>
</protein>
<feature type="domain" description="FLYWCH-type" evidence="4">
    <location>
        <begin position="8"/>
        <end position="66"/>
    </location>
</feature>
<evidence type="ECO:0000256" key="2">
    <source>
        <dbReference type="ARBA" id="ARBA00022771"/>
    </source>
</evidence>